<name>A0ABV2Q7S7_9BURK</name>
<gene>
    <name evidence="2" type="ORF">ABIE13_002202</name>
</gene>
<dbReference type="CDD" id="cd00531">
    <property type="entry name" value="NTF2_like"/>
    <property type="match status" value="1"/>
</dbReference>
<sequence length="178" mass="20347">MILNNNIAVQALLDREAIRECLYRYCRGIDRRDEEALRSAYWPDATDRHGPYQGSAAGFIDWALGKLKTSDARIVHRISNPLIELQGDQALVESYFDAIQEETDAEGRPVEALLSGRYLDRFERRGDEWRILARTVVYDRMRHVITTQVLTAEAFGVRQPVGGQHPVDPLYEFLGRVG</sequence>
<feature type="domain" description="SnoaL-like" evidence="1">
    <location>
        <begin position="10"/>
        <end position="135"/>
    </location>
</feature>
<keyword evidence="3" id="KW-1185">Reference proteome</keyword>
<protein>
    <submittedName>
        <fullName evidence="2">Ketosteroid isomerase-like protein</fullName>
    </submittedName>
</protein>
<accession>A0ABV2Q7S7</accession>
<evidence type="ECO:0000313" key="3">
    <source>
        <dbReference type="Proteomes" id="UP001549320"/>
    </source>
</evidence>
<dbReference type="Gene3D" id="3.10.450.50">
    <property type="match status" value="1"/>
</dbReference>
<comment type="caution">
    <text evidence="2">The sequence shown here is derived from an EMBL/GenBank/DDBJ whole genome shotgun (WGS) entry which is preliminary data.</text>
</comment>
<dbReference type="InterPro" id="IPR037401">
    <property type="entry name" value="SnoaL-like"/>
</dbReference>
<dbReference type="Pfam" id="PF13577">
    <property type="entry name" value="SnoaL_4"/>
    <property type="match status" value="1"/>
</dbReference>
<reference evidence="2 3" key="1">
    <citation type="submission" date="2024-06" db="EMBL/GenBank/DDBJ databases">
        <title>Sorghum-associated microbial communities from plants grown in Nebraska, USA.</title>
        <authorList>
            <person name="Schachtman D."/>
        </authorList>
    </citation>
    <scope>NUCLEOTIDE SEQUENCE [LARGE SCALE GENOMIC DNA]</scope>
    <source>
        <strain evidence="2 3">2709</strain>
    </source>
</reference>
<dbReference type="RefSeq" id="WP_354443185.1">
    <property type="nucleotide sequence ID" value="NZ_JBEPSH010000004.1"/>
</dbReference>
<dbReference type="InterPro" id="IPR032710">
    <property type="entry name" value="NTF2-like_dom_sf"/>
</dbReference>
<evidence type="ECO:0000313" key="2">
    <source>
        <dbReference type="EMBL" id="MET4577091.1"/>
    </source>
</evidence>
<dbReference type="Proteomes" id="UP001549320">
    <property type="component" value="Unassembled WGS sequence"/>
</dbReference>
<evidence type="ECO:0000259" key="1">
    <source>
        <dbReference type="Pfam" id="PF13577"/>
    </source>
</evidence>
<organism evidence="2 3">
    <name type="scientific">Ottowia thiooxydans</name>
    <dbReference type="NCBI Taxonomy" id="219182"/>
    <lineage>
        <taxon>Bacteria</taxon>
        <taxon>Pseudomonadati</taxon>
        <taxon>Pseudomonadota</taxon>
        <taxon>Betaproteobacteria</taxon>
        <taxon>Burkholderiales</taxon>
        <taxon>Comamonadaceae</taxon>
        <taxon>Ottowia</taxon>
    </lineage>
</organism>
<dbReference type="EMBL" id="JBEPSH010000004">
    <property type="protein sequence ID" value="MET4577091.1"/>
    <property type="molecule type" value="Genomic_DNA"/>
</dbReference>
<proteinExistence type="predicted"/>
<dbReference type="SUPFAM" id="SSF54427">
    <property type="entry name" value="NTF2-like"/>
    <property type="match status" value="1"/>
</dbReference>